<dbReference type="RefSeq" id="WP_350937921.1">
    <property type="nucleotide sequence ID" value="NZ_JAYWLC010000012.1"/>
</dbReference>
<dbReference type="InterPro" id="IPR017871">
    <property type="entry name" value="ABC_transporter-like_CS"/>
</dbReference>
<gene>
    <name evidence="9" type="ORF">VSX56_13815</name>
</gene>
<dbReference type="CDD" id="cd03258">
    <property type="entry name" value="ABC_MetN_methionine_transporter"/>
    <property type="match status" value="1"/>
</dbReference>
<dbReference type="SMART" id="SM00930">
    <property type="entry name" value="NIL"/>
    <property type="match status" value="1"/>
</dbReference>
<evidence type="ECO:0000256" key="1">
    <source>
        <dbReference type="ARBA" id="ARBA00022448"/>
    </source>
</evidence>
<evidence type="ECO:0000256" key="2">
    <source>
        <dbReference type="ARBA" id="ARBA00022475"/>
    </source>
</evidence>
<dbReference type="Pfam" id="PF00005">
    <property type="entry name" value="ABC_tran"/>
    <property type="match status" value="1"/>
</dbReference>
<keyword evidence="1" id="KW-0813">Transport</keyword>
<dbReference type="Gene3D" id="3.40.50.300">
    <property type="entry name" value="P-loop containing nucleotide triphosphate hydrolases"/>
    <property type="match status" value="1"/>
</dbReference>
<evidence type="ECO:0000256" key="6">
    <source>
        <dbReference type="ARBA" id="ARBA00022970"/>
    </source>
</evidence>
<evidence type="ECO:0000256" key="5">
    <source>
        <dbReference type="ARBA" id="ARBA00022967"/>
    </source>
</evidence>
<reference evidence="9 10" key="1">
    <citation type="submission" date="2024-06" db="EMBL/GenBank/DDBJ databases">
        <title>Thioclava kandeliae sp. nov. from a rhizosphere soil sample of Kandelia candel in a mangrove.</title>
        <authorList>
            <person name="Mu T."/>
        </authorList>
    </citation>
    <scope>NUCLEOTIDE SEQUENCE [LARGE SCALE GENOMIC DNA]</scope>
    <source>
        <strain evidence="9 10">CPCC 100088</strain>
    </source>
</reference>
<evidence type="ECO:0000256" key="3">
    <source>
        <dbReference type="ARBA" id="ARBA00022741"/>
    </source>
</evidence>
<dbReference type="SUPFAM" id="SSF55021">
    <property type="entry name" value="ACT-like"/>
    <property type="match status" value="1"/>
</dbReference>
<keyword evidence="4 9" id="KW-0067">ATP-binding</keyword>
<keyword evidence="7" id="KW-0472">Membrane</keyword>
<keyword evidence="2" id="KW-1003">Cell membrane</keyword>
<dbReference type="InterPro" id="IPR041701">
    <property type="entry name" value="MetN_ABC"/>
</dbReference>
<dbReference type="PANTHER" id="PTHR43166">
    <property type="entry name" value="AMINO ACID IMPORT ATP-BINDING PROTEIN"/>
    <property type="match status" value="1"/>
</dbReference>
<proteinExistence type="predicted"/>
<accession>A0ABV1SIW1</accession>
<keyword evidence="3" id="KW-0547">Nucleotide-binding</keyword>
<evidence type="ECO:0000256" key="7">
    <source>
        <dbReference type="ARBA" id="ARBA00023136"/>
    </source>
</evidence>
<dbReference type="Proteomes" id="UP001438953">
    <property type="component" value="Unassembled WGS sequence"/>
</dbReference>
<dbReference type="GO" id="GO:0005524">
    <property type="term" value="F:ATP binding"/>
    <property type="evidence" value="ECO:0007669"/>
    <property type="project" value="UniProtKB-KW"/>
</dbReference>
<dbReference type="SUPFAM" id="SSF52540">
    <property type="entry name" value="P-loop containing nucleoside triphosphate hydrolases"/>
    <property type="match status" value="1"/>
</dbReference>
<evidence type="ECO:0000256" key="4">
    <source>
        <dbReference type="ARBA" id="ARBA00022840"/>
    </source>
</evidence>
<dbReference type="Pfam" id="PF09383">
    <property type="entry name" value="NIL"/>
    <property type="match status" value="1"/>
</dbReference>
<keyword evidence="10" id="KW-1185">Reference proteome</keyword>
<dbReference type="InterPro" id="IPR018449">
    <property type="entry name" value="NIL_domain"/>
</dbReference>
<keyword evidence="6" id="KW-0029">Amino-acid transport</keyword>
<name>A0ABV1SIW1_9RHOB</name>
<dbReference type="PROSITE" id="PS00211">
    <property type="entry name" value="ABC_TRANSPORTER_1"/>
    <property type="match status" value="1"/>
</dbReference>
<organism evidence="9 10">
    <name type="scientific">Thioclava kandeliae</name>
    <dbReference type="NCBI Taxonomy" id="3070818"/>
    <lineage>
        <taxon>Bacteria</taxon>
        <taxon>Pseudomonadati</taxon>
        <taxon>Pseudomonadota</taxon>
        <taxon>Alphaproteobacteria</taxon>
        <taxon>Rhodobacterales</taxon>
        <taxon>Paracoccaceae</taxon>
        <taxon>Thioclava</taxon>
    </lineage>
</organism>
<dbReference type="InterPro" id="IPR050086">
    <property type="entry name" value="MetN_ABC_transporter-like"/>
</dbReference>
<evidence type="ECO:0000259" key="8">
    <source>
        <dbReference type="PROSITE" id="PS50893"/>
    </source>
</evidence>
<dbReference type="EMBL" id="JAYWLC010000012">
    <property type="protein sequence ID" value="MER5172849.1"/>
    <property type="molecule type" value="Genomic_DNA"/>
</dbReference>
<evidence type="ECO:0000313" key="9">
    <source>
        <dbReference type="EMBL" id="MER5172849.1"/>
    </source>
</evidence>
<dbReference type="SMART" id="SM00382">
    <property type="entry name" value="AAA"/>
    <property type="match status" value="1"/>
</dbReference>
<sequence>MSTDEEKAQGAAIRFEAVSKSYTKPGGGRFDALSDVSLEVEPGTITGIIGRSGAGKSTLLRMVNGLEVPSSGRVVVAGHDVGAARGADLRGIRREVGMIFQHFNLLASRSVRENIALPLEVAGMPKARITPRVDELIERVGLGVQADRYPAELSGGQKQRVGIARALATNPKVLLSDEATSALDPETTQTVLQLLRDINRDLGLTVLLITHEMAVVRDIASHVAVIDAGKIVEAGETYDVFVRPGHPTTRSFLSGVTGVTLPEFVASRLQSAPGDGADQEVIRVTFAGTHATDPMLALLGRDLGVSVNILAGAVEEISGRPFGNLLVSLPAGRGAEARAYLERHNLFTEVLGYVG</sequence>
<feature type="domain" description="ABC transporter" evidence="8">
    <location>
        <begin position="13"/>
        <end position="253"/>
    </location>
</feature>
<dbReference type="PANTHER" id="PTHR43166:SF30">
    <property type="entry name" value="METHIONINE IMPORT ATP-BINDING PROTEIN METN"/>
    <property type="match status" value="1"/>
</dbReference>
<comment type="caution">
    <text evidence="9">The sequence shown here is derived from an EMBL/GenBank/DDBJ whole genome shotgun (WGS) entry which is preliminary data.</text>
</comment>
<dbReference type="InterPro" id="IPR027417">
    <property type="entry name" value="P-loop_NTPase"/>
</dbReference>
<dbReference type="Gene3D" id="3.30.70.260">
    <property type="match status" value="1"/>
</dbReference>
<keyword evidence="5" id="KW-1278">Translocase</keyword>
<dbReference type="PROSITE" id="PS50893">
    <property type="entry name" value="ABC_TRANSPORTER_2"/>
    <property type="match status" value="1"/>
</dbReference>
<evidence type="ECO:0000313" key="10">
    <source>
        <dbReference type="Proteomes" id="UP001438953"/>
    </source>
</evidence>
<dbReference type="InterPro" id="IPR045865">
    <property type="entry name" value="ACT-like_dom_sf"/>
</dbReference>
<dbReference type="InterPro" id="IPR003593">
    <property type="entry name" value="AAA+_ATPase"/>
</dbReference>
<protein>
    <submittedName>
        <fullName evidence="9">ATP-binding cassette domain-containing protein</fullName>
    </submittedName>
</protein>
<dbReference type="InterPro" id="IPR003439">
    <property type="entry name" value="ABC_transporter-like_ATP-bd"/>
</dbReference>